<dbReference type="InterPro" id="IPR003682">
    <property type="entry name" value="rRNA_ssu_MeTfrase_G"/>
</dbReference>
<dbReference type="HAMAP" id="MF_00074">
    <property type="entry name" value="16SrRNA_methyltr_G"/>
    <property type="match status" value="1"/>
</dbReference>
<keyword evidence="1 6" id="KW-0963">Cytoplasm</keyword>
<evidence type="ECO:0000256" key="2">
    <source>
        <dbReference type="ARBA" id="ARBA00022552"/>
    </source>
</evidence>
<feature type="binding site" evidence="6">
    <location>
        <position position="76"/>
    </location>
    <ligand>
        <name>S-adenosyl-L-methionine</name>
        <dbReference type="ChEBI" id="CHEBI:59789"/>
    </ligand>
</feature>
<comment type="similarity">
    <text evidence="6">Belongs to the methyltransferase superfamily. RNA methyltransferase RsmG family.</text>
</comment>
<gene>
    <name evidence="6 7" type="primary">rsmG</name>
    <name evidence="7" type="ORF">J5474_12520</name>
</gene>
<evidence type="ECO:0000256" key="4">
    <source>
        <dbReference type="ARBA" id="ARBA00022679"/>
    </source>
</evidence>
<accession>A0A940MPA4</accession>
<organism evidence="7 8">
    <name type="scientific">Sagittula salina</name>
    <dbReference type="NCBI Taxonomy" id="2820268"/>
    <lineage>
        <taxon>Bacteria</taxon>
        <taxon>Pseudomonadati</taxon>
        <taxon>Pseudomonadota</taxon>
        <taxon>Alphaproteobacteria</taxon>
        <taxon>Rhodobacterales</taxon>
        <taxon>Roseobacteraceae</taxon>
        <taxon>Sagittula</taxon>
    </lineage>
</organism>
<dbReference type="GO" id="GO:0005829">
    <property type="term" value="C:cytosol"/>
    <property type="evidence" value="ECO:0007669"/>
    <property type="project" value="TreeGrafter"/>
</dbReference>
<dbReference type="SUPFAM" id="SSF53335">
    <property type="entry name" value="S-adenosyl-L-methionine-dependent methyltransferases"/>
    <property type="match status" value="1"/>
</dbReference>
<dbReference type="EC" id="2.1.1.170" evidence="6"/>
<dbReference type="Proteomes" id="UP000675940">
    <property type="component" value="Unassembled WGS sequence"/>
</dbReference>
<comment type="function">
    <text evidence="6">Specifically methylates the N7 position of guanine in position 527 of 16S rRNA.</text>
</comment>
<comment type="subcellular location">
    <subcellularLocation>
        <location evidence="6">Cytoplasm</location>
    </subcellularLocation>
</comment>
<dbReference type="GO" id="GO:0070043">
    <property type="term" value="F:rRNA (guanine-N7-)-methyltransferase activity"/>
    <property type="evidence" value="ECO:0007669"/>
    <property type="project" value="UniProtKB-UniRule"/>
</dbReference>
<dbReference type="NCBIfam" id="TIGR00138">
    <property type="entry name" value="rsmG_gidB"/>
    <property type="match status" value="1"/>
</dbReference>
<name>A0A940MPA4_9RHOB</name>
<keyword evidence="2 6" id="KW-0698">rRNA processing</keyword>
<evidence type="ECO:0000313" key="8">
    <source>
        <dbReference type="Proteomes" id="UP000675940"/>
    </source>
</evidence>
<keyword evidence="4 6" id="KW-0808">Transferase</keyword>
<feature type="binding site" evidence="6">
    <location>
        <begin position="125"/>
        <end position="126"/>
    </location>
    <ligand>
        <name>S-adenosyl-L-methionine</name>
        <dbReference type="ChEBI" id="CHEBI:59789"/>
    </ligand>
</feature>
<feature type="binding site" evidence="6">
    <location>
        <position position="139"/>
    </location>
    <ligand>
        <name>S-adenosyl-L-methionine</name>
        <dbReference type="ChEBI" id="CHEBI:59789"/>
    </ligand>
</feature>
<evidence type="ECO:0000256" key="5">
    <source>
        <dbReference type="ARBA" id="ARBA00022691"/>
    </source>
</evidence>
<evidence type="ECO:0000256" key="1">
    <source>
        <dbReference type="ARBA" id="ARBA00022490"/>
    </source>
</evidence>
<dbReference type="EMBL" id="JAGISH010000006">
    <property type="protein sequence ID" value="MBP0483313.1"/>
    <property type="molecule type" value="Genomic_DNA"/>
</dbReference>
<reference evidence="7" key="1">
    <citation type="submission" date="2021-03" db="EMBL/GenBank/DDBJ databases">
        <title>Sagittula salina sp. nov. strain M10.9X isolated from the marine waste.</title>
        <authorList>
            <person name="Satari L."/>
            <person name="Molina-Menor E."/>
            <person name="Vidal-Verdu A."/>
            <person name="Pascual J."/>
            <person name="Pereto J."/>
            <person name="Porcar M."/>
        </authorList>
    </citation>
    <scope>NUCLEOTIDE SEQUENCE</scope>
    <source>
        <strain evidence="7">M10.9X</strain>
    </source>
</reference>
<keyword evidence="3 6" id="KW-0489">Methyltransferase</keyword>
<dbReference type="RefSeq" id="WP_209361246.1">
    <property type="nucleotide sequence ID" value="NZ_JAGISH010000006.1"/>
</dbReference>
<feature type="binding site" evidence="6">
    <location>
        <position position="71"/>
    </location>
    <ligand>
        <name>S-adenosyl-L-methionine</name>
        <dbReference type="ChEBI" id="CHEBI:59789"/>
    </ligand>
</feature>
<dbReference type="PIRSF" id="PIRSF003078">
    <property type="entry name" value="GidB"/>
    <property type="match status" value="1"/>
</dbReference>
<comment type="caution">
    <text evidence="7">The sequence shown here is derived from an EMBL/GenBank/DDBJ whole genome shotgun (WGS) entry which is preliminary data.</text>
</comment>
<dbReference type="InterPro" id="IPR029063">
    <property type="entry name" value="SAM-dependent_MTases_sf"/>
</dbReference>
<keyword evidence="5 6" id="KW-0949">S-adenosyl-L-methionine</keyword>
<dbReference type="PANTHER" id="PTHR31760">
    <property type="entry name" value="S-ADENOSYL-L-METHIONINE-DEPENDENT METHYLTRANSFERASES SUPERFAMILY PROTEIN"/>
    <property type="match status" value="1"/>
</dbReference>
<sequence>MILNDLNGALDVSRETLDRLDQYHALLKKWNPKINLVSASTLPDAKERHFRDSVQVMSLIEGEAKTLVDMGSGGGFPGLVIAIVASDSRPDLAVTLIESDQRKASFLRTVLRETGTSASVLSKRIEQIDPINADVVTARALAPLSSLCVFAHRHLKSDGQALFLKGKSWGKEVEAARTEWRFSCTRHTSVTDDSSVILDLRDLTYD</sequence>
<comment type="caution">
    <text evidence="6">Lacks conserved residue(s) required for the propagation of feature annotation.</text>
</comment>
<proteinExistence type="inferred from homology"/>
<comment type="catalytic activity">
    <reaction evidence="6">
        <text>guanosine(527) in 16S rRNA + S-adenosyl-L-methionine = N(7)-methylguanosine(527) in 16S rRNA + S-adenosyl-L-homocysteine</text>
        <dbReference type="Rhea" id="RHEA:42732"/>
        <dbReference type="Rhea" id="RHEA-COMP:10209"/>
        <dbReference type="Rhea" id="RHEA-COMP:10210"/>
        <dbReference type="ChEBI" id="CHEBI:57856"/>
        <dbReference type="ChEBI" id="CHEBI:59789"/>
        <dbReference type="ChEBI" id="CHEBI:74269"/>
        <dbReference type="ChEBI" id="CHEBI:74480"/>
        <dbReference type="EC" id="2.1.1.170"/>
    </reaction>
</comment>
<evidence type="ECO:0000313" key="7">
    <source>
        <dbReference type="EMBL" id="MBP0483313.1"/>
    </source>
</evidence>
<dbReference type="Gene3D" id="3.40.50.150">
    <property type="entry name" value="Vaccinia Virus protein VP39"/>
    <property type="match status" value="1"/>
</dbReference>
<evidence type="ECO:0000256" key="6">
    <source>
        <dbReference type="HAMAP-Rule" id="MF_00074"/>
    </source>
</evidence>
<evidence type="ECO:0000256" key="3">
    <source>
        <dbReference type="ARBA" id="ARBA00022603"/>
    </source>
</evidence>
<dbReference type="Pfam" id="PF02527">
    <property type="entry name" value="GidB"/>
    <property type="match status" value="1"/>
</dbReference>
<keyword evidence="8" id="KW-1185">Reference proteome</keyword>
<dbReference type="AlphaFoldDB" id="A0A940MPA4"/>
<protein>
    <recommendedName>
        <fullName evidence="6">Ribosomal RNA small subunit methyltransferase G</fullName>
        <ecNumber evidence="6">2.1.1.170</ecNumber>
    </recommendedName>
    <alternativeName>
        <fullName evidence="6">16S rRNA 7-methylguanosine methyltransferase</fullName>
        <shortName evidence="6">16S rRNA m7G methyltransferase</shortName>
    </alternativeName>
</protein>
<dbReference type="PANTHER" id="PTHR31760:SF0">
    <property type="entry name" value="S-ADENOSYL-L-METHIONINE-DEPENDENT METHYLTRANSFERASES SUPERFAMILY PROTEIN"/>
    <property type="match status" value="1"/>
</dbReference>